<dbReference type="NCBIfam" id="TIGR00254">
    <property type="entry name" value="GGDEF"/>
    <property type="match status" value="1"/>
</dbReference>
<dbReference type="SMART" id="SM00267">
    <property type="entry name" value="GGDEF"/>
    <property type="match status" value="1"/>
</dbReference>
<evidence type="ECO:0000259" key="3">
    <source>
        <dbReference type="PROSITE" id="PS50887"/>
    </source>
</evidence>
<name>D3F0L7_CONWI</name>
<dbReference type="KEGG" id="cwo:Cwoe_5546"/>
<evidence type="ECO:0000259" key="2">
    <source>
        <dbReference type="PROSITE" id="PS50883"/>
    </source>
</evidence>
<dbReference type="eggNOG" id="COG5001">
    <property type="taxonomic scope" value="Bacteria"/>
</dbReference>
<accession>D3F0L7</accession>
<dbReference type="InterPro" id="IPR043128">
    <property type="entry name" value="Rev_trsase/Diguanyl_cyclase"/>
</dbReference>
<dbReference type="SMART" id="SM00052">
    <property type="entry name" value="EAL"/>
    <property type="match status" value="1"/>
</dbReference>
<dbReference type="HOGENOM" id="CLU_000445_70_50_11"/>
<evidence type="ECO:0000313" key="4">
    <source>
        <dbReference type="EMBL" id="ADB53951.1"/>
    </source>
</evidence>
<feature type="domain" description="EAL" evidence="2">
    <location>
        <begin position="357"/>
        <end position="616"/>
    </location>
</feature>
<dbReference type="OrthoDB" id="23692at2"/>
<proteinExistence type="predicted"/>
<dbReference type="Pfam" id="PF00990">
    <property type="entry name" value="GGDEF"/>
    <property type="match status" value="1"/>
</dbReference>
<protein>
    <submittedName>
        <fullName evidence="4">Diguanylate cyclase/phosphodiesterase</fullName>
    </submittedName>
</protein>
<evidence type="ECO:0000256" key="1">
    <source>
        <dbReference type="SAM" id="Coils"/>
    </source>
</evidence>
<organism evidence="4 5">
    <name type="scientific">Conexibacter woesei (strain DSM 14684 / CCUG 47730 / CIP 108061 / JCM 11494 / NBRC 100937 / ID131577)</name>
    <dbReference type="NCBI Taxonomy" id="469383"/>
    <lineage>
        <taxon>Bacteria</taxon>
        <taxon>Bacillati</taxon>
        <taxon>Actinomycetota</taxon>
        <taxon>Thermoleophilia</taxon>
        <taxon>Solirubrobacterales</taxon>
        <taxon>Conexibacteraceae</taxon>
        <taxon>Conexibacter</taxon>
    </lineage>
</organism>
<dbReference type="SUPFAM" id="SSF141868">
    <property type="entry name" value="EAL domain-like"/>
    <property type="match status" value="1"/>
</dbReference>
<dbReference type="Gene3D" id="3.30.70.270">
    <property type="match status" value="1"/>
</dbReference>
<feature type="domain" description="GGDEF" evidence="3">
    <location>
        <begin position="215"/>
        <end position="348"/>
    </location>
</feature>
<dbReference type="Gene3D" id="3.20.20.450">
    <property type="entry name" value="EAL domain"/>
    <property type="match status" value="1"/>
</dbReference>
<keyword evidence="5" id="KW-1185">Reference proteome</keyword>
<dbReference type="InterPro" id="IPR000160">
    <property type="entry name" value="GGDEF_dom"/>
</dbReference>
<keyword evidence="1" id="KW-0175">Coiled coil</keyword>
<dbReference type="RefSeq" id="WP_012937002.1">
    <property type="nucleotide sequence ID" value="NC_013739.1"/>
</dbReference>
<dbReference type="InterPro" id="IPR029787">
    <property type="entry name" value="Nucleotide_cyclase"/>
</dbReference>
<feature type="coiled-coil region" evidence="1">
    <location>
        <begin position="7"/>
        <end position="34"/>
    </location>
</feature>
<evidence type="ECO:0000313" key="5">
    <source>
        <dbReference type="Proteomes" id="UP000008229"/>
    </source>
</evidence>
<dbReference type="EMBL" id="CP001854">
    <property type="protein sequence ID" value="ADB53951.1"/>
    <property type="molecule type" value="Genomic_DNA"/>
</dbReference>
<dbReference type="PANTHER" id="PTHR44757:SF2">
    <property type="entry name" value="BIOFILM ARCHITECTURE MAINTENANCE PROTEIN MBAA"/>
    <property type="match status" value="1"/>
</dbReference>
<sequence>MTDELELERLRRRLARERRARKEAERIAEETTRALYERQQELLLLEAVATAANEARTLEDALDAASVALRDHGGWDVGRGWLATGAGEPLADAGVHHAGHVPVHAAPAPDGLHERVRTARAAEWARDGFAFPVVLGDDVVAVLELRAAEPRRSDAALERLALQVTRHLQRVAERIRARERIVHQTLHDALTGLPNRVLFEDRLELALVRARRRGTICAVFFLDVDRFKIVNDTLGHRAGDALLREVAARLRGAIRASDTVARFGGDEFAVVCDGLADERDALRIASTLHAALSVPCELEGESHVLGASVGIALATGREATAEALLRDADAAMYRAKELGRSRTELYDERLRARLDARVRVERELHQGLEAGELRLVYQPVVSLTTGGIRSVEALVRWDHPERGTLAPGEFLPIAEESGLIVRIGEHVMREACRQAASWRERLGDDAPLPIHVNLAARQLSQTTFVESIVRVLAETGARAADIALEITESSVIENTLLASDMLRELKTLGFEILLDDFGIGYSSLGYLQQMPIDVLKIDRSFIDALGADADDERASAIVRAIVGMADALGIDVVAEGVETDEQARLSQALGCSLAQGFHFARPDRPETVEALHERWGYALTPSERTASASRPTPSSI</sequence>
<dbReference type="InterPro" id="IPR052155">
    <property type="entry name" value="Biofilm_reg_signaling"/>
</dbReference>
<dbReference type="Proteomes" id="UP000008229">
    <property type="component" value="Chromosome"/>
</dbReference>
<reference evidence="5" key="2">
    <citation type="submission" date="2010-01" db="EMBL/GenBank/DDBJ databases">
        <title>The complete genome of Conexibacter woesei DSM 14684.</title>
        <authorList>
            <consortium name="US DOE Joint Genome Institute (JGI-PGF)"/>
            <person name="Lucas S."/>
            <person name="Copeland A."/>
            <person name="Lapidus A."/>
            <person name="Glavina del Rio T."/>
            <person name="Dalin E."/>
            <person name="Tice H."/>
            <person name="Bruce D."/>
            <person name="Goodwin L."/>
            <person name="Pitluck S."/>
            <person name="Kyrpides N."/>
            <person name="Mavromatis K."/>
            <person name="Ivanova N."/>
            <person name="Mikhailova N."/>
            <person name="Chertkov O."/>
            <person name="Brettin T."/>
            <person name="Detter J.C."/>
            <person name="Han C."/>
            <person name="Larimer F."/>
            <person name="Land M."/>
            <person name="Hauser L."/>
            <person name="Markowitz V."/>
            <person name="Cheng J.-F."/>
            <person name="Hugenholtz P."/>
            <person name="Woyke T."/>
            <person name="Wu D."/>
            <person name="Pukall R."/>
            <person name="Steenblock K."/>
            <person name="Schneider S."/>
            <person name="Klenk H.-P."/>
            <person name="Eisen J.A."/>
        </authorList>
    </citation>
    <scope>NUCLEOTIDE SEQUENCE [LARGE SCALE GENOMIC DNA]</scope>
    <source>
        <strain evidence="5">DSM 14684 / CIP 108061 / JCM 11494 / NBRC 100937 / ID131577</strain>
    </source>
</reference>
<dbReference type="Pfam" id="PF00563">
    <property type="entry name" value="EAL"/>
    <property type="match status" value="1"/>
</dbReference>
<dbReference type="CDD" id="cd01948">
    <property type="entry name" value="EAL"/>
    <property type="match status" value="1"/>
</dbReference>
<dbReference type="PANTHER" id="PTHR44757">
    <property type="entry name" value="DIGUANYLATE CYCLASE DGCP"/>
    <property type="match status" value="1"/>
</dbReference>
<dbReference type="InterPro" id="IPR001633">
    <property type="entry name" value="EAL_dom"/>
</dbReference>
<reference evidence="4 5" key="1">
    <citation type="journal article" date="2010" name="Stand. Genomic Sci.">
        <title>Complete genome sequence of Conexibacter woesei type strain (ID131577).</title>
        <authorList>
            <person name="Pukall R."/>
            <person name="Lapidus A."/>
            <person name="Glavina Del Rio T."/>
            <person name="Copeland A."/>
            <person name="Tice H."/>
            <person name="Cheng J.-F."/>
            <person name="Lucas S."/>
            <person name="Chen F."/>
            <person name="Nolan M."/>
            <person name="Bruce D."/>
            <person name="Goodwin L."/>
            <person name="Pitluck S."/>
            <person name="Mavromatis K."/>
            <person name="Ivanova N."/>
            <person name="Ovchinnikova G."/>
            <person name="Pati A."/>
            <person name="Chen A."/>
            <person name="Palaniappan K."/>
            <person name="Land M."/>
            <person name="Hauser L."/>
            <person name="Chang Y.-J."/>
            <person name="Jeffries C.D."/>
            <person name="Chain P."/>
            <person name="Meincke L."/>
            <person name="Sims D."/>
            <person name="Brettin T."/>
            <person name="Detter J.C."/>
            <person name="Rohde M."/>
            <person name="Goeker M."/>
            <person name="Bristow J."/>
            <person name="Eisen J.A."/>
            <person name="Markowitz V."/>
            <person name="Kyrpides N.C."/>
            <person name="Klenk H.-P."/>
            <person name="Hugenholtz P."/>
        </authorList>
    </citation>
    <scope>NUCLEOTIDE SEQUENCE [LARGE SCALE GENOMIC DNA]</scope>
    <source>
        <strain evidence="5">DSM 14684 / CIP 108061 / JCM 11494 / NBRC 100937 / ID131577</strain>
    </source>
</reference>
<dbReference type="STRING" id="469383.Cwoe_5546"/>
<dbReference type="PROSITE" id="PS50883">
    <property type="entry name" value="EAL"/>
    <property type="match status" value="1"/>
</dbReference>
<dbReference type="FunFam" id="3.30.70.270:FF:000001">
    <property type="entry name" value="Diguanylate cyclase domain protein"/>
    <property type="match status" value="1"/>
</dbReference>
<dbReference type="PROSITE" id="PS50887">
    <property type="entry name" value="GGDEF"/>
    <property type="match status" value="1"/>
</dbReference>
<gene>
    <name evidence="4" type="ordered locus">Cwoe_5546</name>
</gene>
<dbReference type="SUPFAM" id="SSF55073">
    <property type="entry name" value="Nucleotide cyclase"/>
    <property type="match status" value="1"/>
</dbReference>
<dbReference type="AlphaFoldDB" id="D3F0L7"/>
<dbReference type="InterPro" id="IPR035919">
    <property type="entry name" value="EAL_sf"/>
</dbReference>
<dbReference type="CDD" id="cd01949">
    <property type="entry name" value="GGDEF"/>
    <property type="match status" value="1"/>
</dbReference>